<comment type="caution">
    <text evidence="1">The sequence shown here is derived from an EMBL/GenBank/DDBJ whole genome shotgun (WGS) entry which is preliminary data.</text>
</comment>
<keyword evidence="1" id="KW-0808">Transferase</keyword>
<dbReference type="Pfam" id="PF12847">
    <property type="entry name" value="Methyltransf_18"/>
    <property type="match status" value="1"/>
</dbReference>
<organism evidence="1 2">
    <name type="scientific">Aedoeadaptatus acetigenes</name>
    <dbReference type="NCBI Taxonomy" id="2981723"/>
    <lineage>
        <taxon>Bacteria</taxon>
        <taxon>Bacillati</taxon>
        <taxon>Bacillota</taxon>
        <taxon>Tissierellia</taxon>
        <taxon>Tissierellales</taxon>
        <taxon>Peptoniphilaceae</taxon>
        <taxon>Aedoeadaptatus</taxon>
    </lineage>
</organism>
<keyword evidence="1" id="KW-0489">Methyltransferase</keyword>
<evidence type="ECO:0000313" key="1">
    <source>
        <dbReference type="EMBL" id="MEQ3353693.1"/>
    </source>
</evidence>
<gene>
    <name evidence="1" type="ORF">AAA081_05170</name>
</gene>
<dbReference type="EMBL" id="JBBNPS010000011">
    <property type="protein sequence ID" value="MEQ3353693.1"/>
    <property type="molecule type" value="Genomic_DNA"/>
</dbReference>
<name>A0ABV1J721_9FIRM</name>
<dbReference type="CDD" id="cd02440">
    <property type="entry name" value="AdoMet_MTases"/>
    <property type="match status" value="1"/>
</dbReference>
<protein>
    <submittedName>
        <fullName evidence="1">Class I SAM-dependent methyltransferase</fullName>
        <ecNumber evidence="1">2.1.1.-</ecNumber>
    </submittedName>
</protein>
<dbReference type="Proteomes" id="UP001481872">
    <property type="component" value="Unassembled WGS sequence"/>
</dbReference>
<dbReference type="PANTHER" id="PTHR38451">
    <property type="entry name" value="TRNA (ADENINE(22)-N(1))-METHYLTRANSFERASE"/>
    <property type="match status" value="1"/>
</dbReference>
<accession>A0ABV1J721</accession>
<keyword evidence="2" id="KW-1185">Reference proteome</keyword>
<dbReference type="GO" id="GO:0032259">
    <property type="term" value="P:methylation"/>
    <property type="evidence" value="ECO:0007669"/>
    <property type="project" value="UniProtKB-KW"/>
</dbReference>
<evidence type="ECO:0000313" key="2">
    <source>
        <dbReference type="Proteomes" id="UP001481872"/>
    </source>
</evidence>
<proteinExistence type="predicted"/>
<dbReference type="GO" id="GO:0008168">
    <property type="term" value="F:methyltransferase activity"/>
    <property type="evidence" value="ECO:0007669"/>
    <property type="project" value="UniProtKB-KW"/>
</dbReference>
<dbReference type="Gene3D" id="3.40.50.150">
    <property type="entry name" value="Vaccinia Virus protein VP39"/>
    <property type="match status" value="1"/>
</dbReference>
<sequence length="218" mass="23989">MIESSKRLTAVFHMTPAVHCVGDIGCDHGYISHALLETNRAEKVIATDISAPSLNKAVTLLSGAFCGRFETRLGDGFAPIAKGEIQGAIIMGMGGQLIADILARGKDVVNSLDWCIVQPMQGAEDLFDYLNRSGFELMEADLVEERGKFYPLMKIAAGGSDVFSWEDFIHCDDFLPMAEKEKARLEGVARAVEVSGKKDLIDKVKRDVERWEAYIELC</sequence>
<reference evidence="1 2" key="1">
    <citation type="submission" date="2024-04" db="EMBL/GenBank/DDBJ databases">
        <title>Human intestinal bacterial collection.</title>
        <authorList>
            <person name="Pauvert C."/>
            <person name="Hitch T.C.A."/>
            <person name="Clavel T."/>
        </authorList>
    </citation>
    <scope>NUCLEOTIDE SEQUENCE [LARGE SCALE GENOMIC DNA]</scope>
    <source>
        <strain evidence="1 2">CLA-SR-H026</strain>
    </source>
</reference>
<dbReference type="EC" id="2.1.1.-" evidence="1"/>
<dbReference type="RefSeq" id="WP_349053942.1">
    <property type="nucleotide sequence ID" value="NZ_JBBNPS010000011.1"/>
</dbReference>
<dbReference type="SUPFAM" id="SSF53335">
    <property type="entry name" value="S-adenosyl-L-methionine-dependent methyltransferases"/>
    <property type="match status" value="1"/>
</dbReference>
<dbReference type="InterPro" id="IPR029063">
    <property type="entry name" value="SAM-dependent_MTases_sf"/>
</dbReference>
<dbReference type="PANTHER" id="PTHR38451:SF1">
    <property type="entry name" value="TRNA (ADENINE(22)-N(1))-METHYLTRANSFERASE"/>
    <property type="match status" value="1"/>
</dbReference>